<reference evidence="1 2" key="1">
    <citation type="journal article" date="2011" name="J. Bacteriol.">
        <title>Draft genome sequence of the polycyclic aromatic hydrocarbon-degrading, genetically engineered bioluminescent bioreporter Pseudomonas fluorescens HK44.</title>
        <authorList>
            <person name="Chauhan A."/>
            <person name="Layton A.C."/>
            <person name="Williams D.E."/>
            <person name="Smartt A.E."/>
            <person name="Ripp S."/>
            <person name="Karpinets T.V."/>
            <person name="Brown S.D."/>
            <person name="Sayler G.S."/>
        </authorList>
    </citation>
    <scope>NUCLEOTIDE SEQUENCE [LARGE SCALE GENOMIC DNA]</scope>
    <source>
        <strain evidence="1 2">HK44</strain>
    </source>
</reference>
<gene>
    <name evidence="1" type="ORF">HK44_021640</name>
</gene>
<dbReference type="HOGENOM" id="CLU_2220887_0_0_6"/>
<evidence type="ECO:0000313" key="2">
    <source>
        <dbReference type="Proteomes" id="UP000022611"/>
    </source>
</evidence>
<evidence type="ECO:0000313" key="1">
    <source>
        <dbReference type="EMBL" id="EXF96326.1"/>
    </source>
</evidence>
<accession>A0A010RVT1</accession>
<dbReference type="Proteomes" id="UP000022611">
    <property type="component" value="Unassembled WGS sequence"/>
</dbReference>
<sequence length="106" mass="11527">MHVALALLAVLQGEVMETLIERFIMAAIEAVAFVGNFVLDERKNIGSAPEWTGLEPLHKGDVDGDVTAAVGPRLSDRCTELALASTEFISNSMRALPMEPAWLQMM</sequence>
<dbReference type="AlphaFoldDB" id="A0A010RVT1"/>
<name>A0A010RVT1_PSEFL</name>
<protein>
    <submittedName>
        <fullName evidence="1">Uncharacterized protein</fullName>
    </submittedName>
</protein>
<dbReference type="EMBL" id="AFOY02000004">
    <property type="protein sequence ID" value="EXF96326.1"/>
    <property type="molecule type" value="Genomic_DNA"/>
</dbReference>
<organism evidence="1 2">
    <name type="scientific">Pseudomonas fluorescens HK44</name>
    <dbReference type="NCBI Taxonomy" id="1042209"/>
    <lineage>
        <taxon>Bacteria</taxon>
        <taxon>Pseudomonadati</taxon>
        <taxon>Pseudomonadota</taxon>
        <taxon>Gammaproteobacteria</taxon>
        <taxon>Pseudomonadales</taxon>
        <taxon>Pseudomonadaceae</taxon>
        <taxon>Pseudomonas</taxon>
    </lineage>
</organism>
<comment type="caution">
    <text evidence="1">The sequence shown here is derived from an EMBL/GenBank/DDBJ whole genome shotgun (WGS) entry which is preliminary data.</text>
</comment>
<proteinExistence type="predicted"/>